<evidence type="ECO:0000313" key="2">
    <source>
        <dbReference type="EMBL" id="ORC91748.1"/>
    </source>
</evidence>
<dbReference type="RefSeq" id="XP_028885814.1">
    <property type="nucleotide sequence ID" value="XM_029022999.1"/>
</dbReference>
<evidence type="ECO:0000256" key="1">
    <source>
        <dbReference type="SAM" id="MobiDB-lite"/>
    </source>
</evidence>
<feature type="compositionally biased region" description="Low complexity" evidence="1">
    <location>
        <begin position="527"/>
        <end position="537"/>
    </location>
</feature>
<keyword evidence="3" id="KW-1185">Reference proteome</keyword>
<protein>
    <submittedName>
        <fullName evidence="2">Uncharacterized protein</fullName>
    </submittedName>
</protein>
<dbReference type="VEuPathDB" id="TriTrypDB:TM35_000053440"/>
<dbReference type="GeneID" id="39982779"/>
<feature type="compositionally biased region" description="Polar residues" evidence="1">
    <location>
        <begin position="538"/>
        <end position="570"/>
    </location>
</feature>
<organism evidence="2 3">
    <name type="scientific">Trypanosoma theileri</name>
    <dbReference type="NCBI Taxonomy" id="67003"/>
    <lineage>
        <taxon>Eukaryota</taxon>
        <taxon>Discoba</taxon>
        <taxon>Euglenozoa</taxon>
        <taxon>Kinetoplastea</taxon>
        <taxon>Metakinetoplastina</taxon>
        <taxon>Trypanosomatida</taxon>
        <taxon>Trypanosomatidae</taxon>
        <taxon>Trypanosoma</taxon>
    </lineage>
</organism>
<feature type="region of interest" description="Disordered" evidence="1">
    <location>
        <begin position="656"/>
        <end position="678"/>
    </location>
</feature>
<accession>A0A1X0P4I9</accession>
<reference evidence="2 3" key="1">
    <citation type="submission" date="2017-03" db="EMBL/GenBank/DDBJ databases">
        <title>An alternative strategy for trypanosome survival in the mammalian bloodstream revealed through genome and transcriptome analysis of the ubiquitous bovine parasite Trypanosoma (Megatrypanum) theileri.</title>
        <authorList>
            <person name="Kelly S."/>
            <person name="Ivens A."/>
            <person name="Mott A."/>
            <person name="O'Neill E."/>
            <person name="Emms D."/>
            <person name="Macleod O."/>
            <person name="Voorheis P."/>
            <person name="Matthews J."/>
            <person name="Matthews K."/>
            <person name="Carrington M."/>
        </authorList>
    </citation>
    <scope>NUCLEOTIDE SEQUENCE [LARGE SCALE GENOMIC DNA]</scope>
    <source>
        <strain evidence="2">Edinburgh</strain>
    </source>
</reference>
<sequence length="678" mass="76521">MTFPEKIAGDPVIIDDVCAISFVPQFKGWYAVVVYSMAPRRMKVRVDFTQCSRYCVFYPFVGAVSVEEMIAELTITPYRIRNIGVVGPDKDSGLSSRTLLFTQLKYITHIFLENEEGNMIPASKFRRNGKLFSSSSESVPNFSSTTFADTWPASFSNLRVNDFIVSRRTETIILSSADASSLKGTKRGSSEGLEVPQVVLYTDEIADGAAYLISVVSKSKIPYSLFYQILYNGELSNKTVGTSTLLSNSKERDVKEMNSSTFYFVPMDGWECESIEALTGYLPGNGDLALGWVVRRDVSAENSHPSLLYRCTVIPCEPDNGQPYSQQITGETIRRTTTMMKIKMMMMIEQKKEISLNYYGGRMVEGKLSSSLPRESKYLHSKTGTPISTRSKHEKPSIQGKVFSRLSVSPGSSNKRVTGTVMKVDSTKQKVMNPSEERCNFSPDPLPSRRLLMEEAFVNPESLGEELCELRESLWKKKTETELSDKYHESVHDMETHYMQELHMSLKNIRAEIEAQIEEEVERRLSSSEMMRLSQQSHLMESPQTTPQQNDVKNENSTLNSTEEKNSSLIPSSPVAIISSTLRQIEVNEMMDRISIEASATAERRFLLMNWQQPKCLICGLPVPSWSLSVQDPVNGNKTHFLCFAELREHLYTQESNDESNFSINTRDGRSFSMETPG</sequence>
<dbReference type="OrthoDB" id="240474at2759"/>
<feature type="compositionally biased region" description="Polar residues" evidence="1">
    <location>
        <begin position="656"/>
        <end position="666"/>
    </location>
</feature>
<feature type="region of interest" description="Disordered" evidence="1">
    <location>
        <begin position="375"/>
        <end position="398"/>
    </location>
</feature>
<feature type="region of interest" description="Disordered" evidence="1">
    <location>
        <begin position="520"/>
        <end position="570"/>
    </location>
</feature>
<proteinExistence type="predicted"/>
<dbReference type="AlphaFoldDB" id="A0A1X0P4I9"/>
<evidence type="ECO:0000313" key="3">
    <source>
        <dbReference type="Proteomes" id="UP000192257"/>
    </source>
</evidence>
<gene>
    <name evidence="2" type="ORF">TM35_000053440</name>
</gene>
<dbReference type="EMBL" id="NBCO01000005">
    <property type="protein sequence ID" value="ORC91748.1"/>
    <property type="molecule type" value="Genomic_DNA"/>
</dbReference>
<comment type="caution">
    <text evidence="2">The sequence shown here is derived from an EMBL/GenBank/DDBJ whole genome shotgun (WGS) entry which is preliminary data.</text>
</comment>
<name>A0A1X0P4I9_9TRYP</name>
<dbReference type="Proteomes" id="UP000192257">
    <property type="component" value="Unassembled WGS sequence"/>
</dbReference>